<name>A0ABQ9JBP8_9CUCU</name>
<evidence type="ECO:0000313" key="2">
    <source>
        <dbReference type="EMBL" id="KAJ8974990.1"/>
    </source>
</evidence>
<gene>
    <name evidence="2" type="ORF">NQ317_013406</name>
</gene>
<sequence>MNSYIRDFLVTEIKTETLVSCEECNEVNKINEKTQILKFSILIYVCYLEKFTIKPDCIVLTETWKILDIELYNIQGYNIIYSESMYNQNDGTVVYIKSDIMFSHEIIALSNNNLLRIDIKHLEKKICVLAMYRPPSTCPYAFIQDLRNSLLNINLHDMDYVMFVGDINIDILNMTDSTIEYLNVLHEFGFTSTINGPTRYGDTSRSCIDHIFVKTESNLELLLPIIINTTLTDHHFIYLQIMIEDTNTYNNIEHTVIEKIDHNKLKKRLERINWTDIYEQEEVEAAINRFINVIDMHIKRCMYTIKPKHKKRKLWITNGIITSINIRDKMYHQLLKDPNNVELKERYKRYRNDLNILIKTTKIEYYKNKIDNNKKRSKIKELCKNKKQNDKISNVKKDDQSLTDPKVISNAFNEHYASIGKKLAREIKQNPNHNKQRTETITHSLFLRPTDPVEIGDTIMALKLLTINFEKTHYLPLGSRKNSLPLFQNLTISNNFIISSVENIKYLGIIIDSHLKWDKHVNYVVNKLQSLLYKIKLLSKILDNTSLKTIYYTLVETHISYGLLVWGSYKRRY</sequence>
<evidence type="ECO:0000259" key="1">
    <source>
        <dbReference type="Pfam" id="PF03372"/>
    </source>
</evidence>
<protein>
    <recommendedName>
        <fullName evidence="1">Endonuclease/exonuclease/phosphatase domain-containing protein</fullName>
    </recommendedName>
</protein>
<dbReference type="PANTHER" id="PTHR33776">
    <property type="entry name" value="ENDO/EXONUCLEASE/PHOSPHATASE DOMAIN-CONTAINING PROTEIN"/>
    <property type="match status" value="1"/>
</dbReference>
<proteinExistence type="predicted"/>
<dbReference type="InterPro" id="IPR005135">
    <property type="entry name" value="Endo/exonuclease/phosphatase"/>
</dbReference>
<reference evidence="2" key="1">
    <citation type="journal article" date="2023" name="Insect Mol. Biol.">
        <title>Genome sequencing provides insights into the evolution of gene families encoding plant cell wall-degrading enzymes in longhorned beetles.</title>
        <authorList>
            <person name="Shin N.R."/>
            <person name="Okamura Y."/>
            <person name="Kirsch R."/>
            <person name="Pauchet Y."/>
        </authorList>
    </citation>
    <scope>NUCLEOTIDE SEQUENCE</scope>
    <source>
        <strain evidence="2">MMC_N1</strain>
    </source>
</reference>
<dbReference type="Proteomes" id="UP001162164">
    <property type="component" value="Unassembled WGS sequence"/>
</dbReference>
<dbReference type="Gene3D" id="3.60.10.10">
    <property type="entry name" value="Endonuclease/exonuclease/phosphatase"/>
    <property type="match status" value="1"/>
</dbReference>
<organism evidence="2 3">
    <name type="scientific">Molorchus minor</name>
    <dbReference type="NCBI Taxonomy" id="1323400"/>
    <lineage>
        <taxon>Eukaryota</taxon>
        <taxon>Metazoa</taxon>
        <taxon>Ecdysozoa</taxon>
        <taxon>Arthropoda</taxon>
        <taxon>Hexapoda</taxon>
        <taxon>Insecta</taxon>
        <taxon>Pterygota</taxon>
        <taxon>Neoptera</taxon>
        <taxon>Endopterygota</taxon>
        <taxon>Coleoptera</taxon>
        <taxon>Polyphaga</taxon>
        <taxon>Cucujiformia</taxon>
        <taxon>Chrysomeloidea</taxon>
        <taxon>Cerambycidae</taxon>
        <taxon>Lamiinae</taxon>
        <taxon>Monochamini</taxon>
        <taxon>Molorchus</taxon>
    </lineage>
</organism>
<dbReference type="Pfam" id="PF03372">
    <property type="entry name" value="Exo_endo_phos"/>
    <property type="match status" value="1"/>
</dbReference>
<dbReference type="PANTHER" id="PTHR33776:SF4">
    <property type="entry name" value="ENDONUCLEASE_EXONUCLEASE_PHOSPHATASE DOMAIN-CONTAINING PROTEIN"/>
    <property type="match status" value="1"/>
</dbReference>
<dbReference type="EMBL" id="JAPWTJ010000894">
    <property type="protein sequence ID" value="KAJ8974990.1"/>
    <property type="molecule type" value="Genomic_DNA"/>
</dbReference>
<dbReference type="SUPFAM" id="SSF56219">
    <property type="entry name" value="DNase I-like"/>
    <property type="match status" value="1"/>
</dbReference>
<feature type="domain" description="Endonuclease/exonuclease/phosphatase" evidence="1">
    <location>
        <begin position="54"/>
        <end position="215"/>
    </location>
</feature>
<evidence type="ECO:0000313" key="3">
    <source>
        <dbReference type="Proteomes" id="UP001162164"/>
    </source>
</evidence>
<keyword evidence="3" id="KW-1185">Reference proteome</keyword>
<dbReference type="InterPro" id="IPR036691">
    <property type="entry name" value="Endo/exonu/phosph_ase_sf"/>
</dbReference>
<accession>A0ABQ9JBP8</accession>
<comment type="caution">
    <text evidence="2">The sequence shown here is derived from an EMBL/GenBank/DDBJ whole genome shotgun (WGS) entry which is preliminary data.</text>
</comment>